<dbReference type="EnsemblPlants" id="OPUNC06G01440.2">
    <property type="protein sequence ID" value="OPUNC06G01440.2"/>
    <property type="gene ID" value="OPUNC06G01440"/>
</dbReference>
<organism evidence="2">
    <name type="scientific">Oryza punctata</name>
    <name type="common">Red rice</name>
    <dbReference type="NCBI Taxonomy" id="4537"/>
    <lineage>
        <taxon>Eukaryota</taxon>
        <taxon>Viridiplantae</taxon>
        <taxon>Streptophyta</taxon>
        <taxon>Embryophyta</taxon>
        <taxon>Tracheophyta</taxon>
        <taxon>Spermatophyta</taxon>
        <taxon>Magnoliopsida</taxon>
        <taxon>Liliopsida</taxon>
        <taxon>Poales</taxon>
        <taxon>Poaceae</taxon>
        <taxon>BOP clade</taxon>
        <taxon>Oryzoideae</taxon>
        <taxon>Oryzeae</taxon>
        <taxon>Oryzinae</taxon>
        <taxon>Oryza</taxon>
    </lineage>
</organism>
<dbReference type="Gene3D" id="3.90.1410.10">
    <property type="entry name" value="set domain protein methyltransferase, domain 1"/>
    <property type="match status" value="1"/>
</dbReference>
<dbReference type="Gene3D" id="1.10.510.10">
    <property type="entry name" value="Transferase(Phosphotransferase) domain 1"/>
    <property type="match status" value="1"/>
</dbReference>
<dbReference type="AlphaFoldDB" id="A0A0E0L783"/>
<protein>
    <submittedName>
        <fullName evidence="2">Uncharacterized protein</fullName>
    </submittedName>
</protein>
<keyword evidence="3" id="KW-1185">Reference proteome</keyword>
<dbReference type="Proteomes" id="UP000026962">
    <property type="component" value="Chromosome 6"/>
</dbReference>
<dbReference type="SUPFAM" id="SSF82199">
    <property type="entry name" value="SET domain"/>
    <property type="match status" value="1"/>
</dbReference>
<feature type="region of interest" description="Disordered" evidence="1">
    <location>
        <begin position="332"/>
        <end position="356"/>
    </location>
</feature>
<dbReference type="PANTHER" id="PTHR13271:SF55">
    <property type="entry name" value="SET DOMAIN-CONTAINING PROTEIN"/>
    <property type="match status" value="1"/>
</dbReference>
<feature type="region of interest" description="Disordered" evidence="1">
    <location>
        <begin position="582"/>
        <end position="607"/>
    </location>
</feature>
<evidence type="ECO:0000313" key="3">
    <source>
        <dbReference type="Proteomes" id="UP000026962"/>
    </source>
</evidence>
<evidence type="ECO:0000313" key="2">
    <source>
        <dbReference type="EnsemblPlants" id="OPUNC06G01440.2"/>
    </source>
</evidence>
<evidence type="ECO:0000256" key="1">
    <source>
        <dbReference type="SAM" id="MobiDB-lite"/>
    </source>
</evidence>
<dbReference type="InterPro" id="IPR011009">
    <property type="entry name" value="Kinase-like_dom_sf"/>
</dbReference>
<dbReference type="InterPro" id="IPR050600">
    <property type="entry name" value="SETD3_SETD6_MTase"/>
</dbReference>
<dbReference type="InterPro" id="IPR046341">
    <property type="entry name" value="SET_dom_sf"/>
</dbReference>
<dbReference type="FunFam" id="1.10.510.10:FF:002970">
    <property type="match status" value="1"/>
</dbReference>
<sequence length="891" mass="97236">MALLLDAHFFLSTTTYQKQGLPPPPPTNTATSPLYAPGCLALPEADLAAGDSARPPVQPSARGSTELRFPSDPWDKVSDSAKELITEMLRRDPRQRLTAKQVLEHSWIQDHADQSQDSCGHCHEINLRGEDPGSCSFSTPLASCSRDVSFNTGGPVACQSMSEEVCSPTFACRSSFSAFVAEDAPSCVLSGFSFGGVCEPCDAMFPSPVASMPSFSFFCGQEPGEPESSPSSEALGEKAHCDAAVVALVSSSGPRTAEVLRATIRTNPSRAIGMNSRRNHTIGAGEREHLDVAVAESVIRWASCTNLSTAHSLRASLGFYGPWGLVADQAHGPAKSYSSSMQPPPLRPLRPRRSSNTMAAAAAAAPGDAKLESFLQWFQANGADLRGCTIRRCGREGYGFFSTAAESGATDEVVMVVPLDLAITPMRVLQDPLVGPRCRALFEEGGVDDRLLVMLFLMVERLRPSSLWKPYLDMLPSTFGSSIWFTEDELAELEGTTLHRATVMQRKSLQTLFDNKVKGLVGELLNADESGSSIEVRFEDFLWANSIFWTRALNIPLPRSYVFPESLDEKRIDIGDDCGDSSLSAPQGTGTAITAKNISGNDNPKSSNTESIWVEGLVPGIDFCNHNVKALATWEIDSTGHVTGCPSSMYLVLADKSFVKAETEICINYGNKGNEELLYLYGFVIDNNPDDYLMNAELRCLLPRTLLENGFFGSCSGENKENKNNTSPFSSYSWSGQRKVPSYIQKIVFPQEFISTLRTIALQEHELEHTASLLGEIGSNEDREPSSDELRSAMWEVSGDNGALSLLVDLLRVKMTELEEGTGTEASDSQLLEKFDLSDSEDATRSDESNETKSKVNIRSCIVYRRGQKQLTKLFLREAEHLLELSSKEDV</sequence>
<feature type="region of interest" description="Disordered" evidence="1">
    <location>
        <begin position="49"/>
        <end position="73"/>
    </location>
</feature>
<dbReference type="CDD" id="cd10527">
    <property type="entry name" value="SET_LSMT"/>
    <property type="match status" value="1"/>
</dbReference>
<dbReference type="PANTHER" id="PTHR13271">
    <property type="entry name" value="UNCHARACTERIZED PUTATIVE METHYLTRANSFERASE"/>
    <property type="match status" value="1"/>
</dbReference>
<dbReference type="Gramene" id="OPUNC06G01440.2">
    <property type="protein sequence ID" value="OPUNC06G01440.2"/>
    <property type="gene ID" value="OPUNC06G01440"/>
</dbReference>
<reference evidence="2" key="2">
    <citation type="submission" date="2018-05" db="EMBL/GenBank/DDBJ databases">
        <title>OpunRS2 (Oryza punctata Reference Sequence Version 2).</title>
        <authorList>
            <person name="Zhang J."/>
            <person name="Kudrna D."/>
            <person name="Lee S."/>
            <person name="Talag J."/>
            <person name="Welchert J."/>
            <person name="Wing R.A."/>
        </authorList>
    </citation>
    <scope>NUCLEOTIDE SEQUENCE [LARGE SCALE GENOMIC DNA]</scope>
</reference>
<dbReference type="SUPFAM" id="SSF56112">
    <property type="entry name" value="Protein kinase-like (PK-like)"/>
    <property type="match status" value="1"/>
</dbReference>
<dbReference type="GO" id="GO:0016279">
    <property type="term" value="F:protein-lysine N-methyltransferase activity"/>
    <property type="evidence" value="ECO:0007669"/>
    <property type="project" value="TreeGrafter"/>
</dbReference>
<reference evidence="2" key="1">
    <citation type="submission" date="2015-04" db="UniProtKB">
        <authorList>
            <consortium name="EnsemblPlants"/>
        </authorList>
    </citation>
    <scope>IDENTIFICATION</scope>
</reference>
<name>A0A0E0L783_ORYPU</name>
<proteinExistence type="predicted"/>
<accession>A0A0E0L783</accession>
<feature type="region of interest" description="Disordered" evidence="1">
    <location>
        <begin position="16"/>
        <end position="35"/>
    </location>
</feature>